<proteinExistence type="inferred from homology"/>
<evidence type="ECO:0000256" key="3">
    <source>
        <dbReference type="ARBA" id="ARBA00022574"/>
    </source>
</evidence>
<dbReference type="PANTHER" id="PTHR22842:SF3">
    <property type="entry name" value="WD REPEAT DOMAIN-CONTAINING PROTEIN 83"/>
    <property type="match status" value="1"/>
</dbReference>
<dbReference type="PROSITE" id="PS50082">
    <property type="entry name" value="WD_REPEATS_2"/>
    <property type="match status" value="4"/>
</dbReference>
<sequence>MKTPRIRHKLASHTGSANVAVFDTTGDYVFSGGQDKRIVLSNAGSGQPVQSYEGHGWAVQGIAVSADGGQMASCGGDRLVFVWDIGTAQISRKLVGHQQRVDCVAVNASGSVVASGSFDKTVCIWDLRAAPRTPLQVLRESRDGVSSLAMTDSEIISGSIDGCVRTYDMRMGRMLEDSLGSPVVAASIADRAGRLLVVGCMDSTVQLLDRRGGNGSGSTVVATFTGHRCAEYRIRCDASDAVVASGSEDGFVYVWSAVCGGGDGDSGGGRQHASRLAGHAGIVNGVMLHPQSGTGSANDGVMVSAGSDGNVIVWE</sequence>
<dbReference type="PROSITE" id="PS50294">
    <property type="entry name" value="WD_REPEATS_REGION"/>
    <property type="match status" value="3"/>
</dbReference>
<comment type="subcellular location">
    <subcellularLocation>
        <location evidence="1">Cytoplasm</location>
    </subcellularLocation>
</comment>
<dbReference type="GO" id="GO:0005737">
    <property type="term" value="C:cytoplasm"/>
    <property type="evidence" value="ECO:0007669"/>
    <property type="project" value="UniProtKB-SubCell"/>
</dbReference>
<gene>
    <name evidence="7" type="ORF">LPJ61_003722</name>
</gene>
<dbReference type="Proteomes" id="UP001143981">
    <property type="component" value="Unassembled WGS sequence"/>
</dbReference>
<keyword evidence="4" id="KW-0677">Repeat</keyword>
<keyword evidence="3 6" id="KW-0853">WD repeat</keyword>
<dbReference type="GO" id="GO:0071013">
    <property type="term" value="C:catalytic step 2 spliceosome"/>
    <property type="evidence" value="ECO:0007669"/>
    <property type="project" value="TreeGrafter"/>
</dbReference>
<protein>
    <recommendedName>
        <fullName evidence="9">WD40 repeat-like protein</fullName>
    </recommendedName>
</protein>
<dbReference type="InterPro" id="IPR015943">
    <property type="entry name" value="WD40/YVTN_repeat-like_dom_sf"/>
</dbReference>
<feature type="repeat" description="WD" evidence="6">
    <location>
        <begin position="94"/>
        <end position="128"/>
    </location>
</feature>
<dbReference type="GO" id="GO:0000398">
    <property type="term" value="P:mRNA splicing, via spliceosome"/>
    <property type="evidence" value="ECO:0007669"/>
    <property type="project" value="TreeGrafter"/>
</dbReference>
<organism evidence="7 8">
    <name type="scientific">Coemansia biformis</name>
    <dbReference type="NCBI Taxonomy" id="1286918"/>
    <lineage>
        <taxon>Eukaryota</taxon>
        <taxon>Fungi</taxon>
        <taxon>Fungi incertae sedis</taxon>
        <taxon>Zoopagomycota</taxon>
        <taxon>Kickxellomycotina</taxon>
        <taxon>Kickxellomycetes</taxon>
        <taxon>Kickxellales</taxon>
        <taxon>Kickxellaceae</taxon>
        <taxon>Coemansia</taxon>
    </lineage>
</organism>
<dbReference type="InterPro" id="IPR001680">
    <property type="entry name" value="WD40_rpt"/>
</dbReference>
<evidence type="ECO:0000256" key="1">
    <source>
        <dbReference type="ARBA" id="ARBA00004496"/>
    </source>
</evidence>
<dbReference type="OrthoDB" id="1068471at2759"/>
<feature type="repeat" description="WD" evidence="6">
    <location>
        <begin position="224"/>
        <end position="256"/>
    </location>
</feature>
<evidence type="ECO:0000256" key="6">
    <source>
        <dbReference type="PROSITE-ProRule" id="PRU00221"/>
    </source>
</evidence>
<keyword evidence="2" id="KW-0963">Cytoplasm</keyword>
<evidence type="ECO:0000256" key="5">
    <source>
        <dbReference type="ARBA" id="ARBA00038145"/>
    </source>
</evidence>
<keyword evidence="8" id="KW-1185">Reference proteome</keyword>
<evidence type="ECO:0000256" key="4">
    <source>
        <dbReference type="ARBA" id="ARBA00022737"/>
    </source>
</evidence>
<evidence type="ECO:0000313" key="8">
    <source>
        <dbReference type="Proteomes" id="UP001143981"/>
    </source>
</evidence>
<dbReference type="AlphaFoldDB" id="A0A9W7YBM3"/>
<evidence type="ECO:0000313" key="7">
    <source>
        <dbReference type="EMBL" id="KAJ1729030.1"/>
    </source>
</evidence>
<reference evidence="7" key="1">
    <citation type="submission" date="2022-07" db="EMBL/GenBank/DDBJ databases">
        <title>Phylogenomic reconstructions and comparative analyses of Kickxellomycotina fungi.</title>
        <authorList>
            <person name="Reynolds N.K."/>
            <person name="Stajich J.E."/>
            <person name="Barry K."/>
            <person name="Grigoriev I.V."/>
            <person name="Crous P."/>
            <person name="Smith M.E."/>
        </authorList>
    </citation>
    <scope>NUCLEOTIDE SEQUENCE</scope>
    <source>
        <strain evidence="7">BCRC 34381</strain>
    </source>
</reference>
<dbReference type="InterPro" id="IPR019775">
    <property type="entry name" value="WD40_repeat_CS"/>
</dbReference>
<accession>A0A9W7YBM3</accession>
<evidence type="ECO:0000256" key="2">
    <source>
        <dbReference type="ARBA" id="ARBA00022490"/>
    </source>
</evidence>
<dbReference type="PRINTS" id="PR00320">
    <property type="entry name" value="GPROTEINBRPT"/>
</dbReference>
<dbReference type="InterPro" id="IPR051980">
    <property type="entry name" value="WD_repeat_MORG1"/>
</dbReference>
<dbReference type="SMART" id="SM00320">
    <property type="entry name" value="WD40"/>
    <property type="match status" value="7"/>
</dbReference>
<dbReference type="SUPFAM" id="SSF50978">
    <property type="entry name" value="WD40 repeat-like"/>
    <property type="match status" value="1"/>
</dbReference>
<dbReference type="InterPro" id="IPR036322">
    <property type="entry name" value="WD40_repeat_dom_sf"/>
</dbReference>
<dbReference type="InterPro" id="IPR020472">
    <property type="entry name" value="WD40_PAC1"/>
</dbReference>
<dbReference type="PANTHER" id="PTHR22842">
    <property type="entry name" value="WD40 REPEAT PROTEIN"/>
    <property type="match status" value="1"/>
</dbReference>
<dbReference type="Gene3D" id="2.130.10.10">
    <property type="entry name" value="YVTN repeat-like/Quinoprotein amine dehydrogenase"/>
    <property type="match status" value="2"/>
</dbReference>
<comment type="similarity">
    <text evidence="5">Belongs to the WD repeat MORG1 family.</text>
</comment>
<dbReference type="Pfam" id="PF00400">
    <property type="entry name" value="WD40"/>
    <property type="match status" value="5"/>
</dbReference>
<feature type="repeat" description="WD" evidence="6">
    <location>
        <begin position="276"/>
        <end position="315"/>
    </location>
</feature>
<feature type="repeat" description="WD" evidence="6">
    <location>
        <begin position="52"/>
        <end position="93"/>
    </location>
</feature>
<dbReference type="PROSITE" id="PS00678">
    <property type="entry name" value="WD_REPEATS_1"/>
    <property type="match status" value="2"/>
</dbReference>
<name>A0A9W7YBM3_9FUNG</name>
<evidence type="ECO:0008006" key="9">
    <source>
        <dbReference type="Google" id="ProtNLM"/>
    </source>
</evidence>
<comment type="caution">
    <text evidence="7">The sequence shown here is derived from an EMBL/GenBank/DDBJ whole genome shotgun (WGS) entry which is preliminary data.</text>
</comment>
<dbReference type="CDD" id="cd00200">
    <property type="entry name" value="WD40"/>
    <property type="match status" value="1"/>
</dbReference>
<dbReference type="EMBL" id="JANBOI010000687">
    <property type="protein sequence ID" value="KAJ1729030.1"/>
    <property type="molecule type" value="Genomic_DNA"/>
</dbReference>